<dbReference type="SUPFAM" id="SSF75620">
    <property type="entry name" value="Release factor"/>
    <property type="match status" value="1"/>
</dbReference>
<feature type="region of interest" description="Disordered" evidence="2">
    <location>
        <begin position="98"/>
        <end position="134"/>
    </location>
</feature>
<dbReference type="GO" id="GO:0004045">
    <property type="term" value="F:peptidyl-tRNA hydrolase activity"/>
    <property type="evidence" value="ECO:0007669"/>
    <property type="project" value="UniProtKB-EC"/>
</dbReference>
<comment type="caution">
    <text evidence="4">The sequence shown here is derived from an EMBL/GenBank/DDBJ whole genome shotgun (WGS) entry which is preliminary data.</text>
</comment>
<dbReference type="GO" id="GO:0003747">
    <property type="term" value="F:translation release factor activity"/>
    <property type="evidence" value="ECO:0007669"/>
    <property type="project" value="InterPro"/>
</dbReference>
<dbReference type="RefSeq" id="WP_038236339.1">
    <property type="nucleotide sequence ID" value="NZ_RCNR01000011.1"/>
</dbReference>
<accession>A0A7X2ZSW1</accession>
<dbReference type="AlphaFoldDB" id="A0A7X2ZSW1"/>
<dbReference type="Pfam" id="PF00472">
    <property type="entry name" value="RF-1"/>
    <property type="match status" value="1"/>
</dbReference>
<keyword evidence="4" id="KW-0378">Hydrolase</keyword>
<dbReference type="InterPro" id="IPR045853">
    <property type="entry name" value="Pep_chain_release_fac_I_sf"/>
</dbReference>
<dbReference type="OrthoDB" id="9815709at2"/>
<protein>
    <submittedName>
        <fullName evidence="4">Aminoacyl-tRNA hydrolase</fullName>
        <ecNumber evidence="4">3.1.1.29</ecNumber>
    </submittedName>
</protein>
<gene>
    <name evidence="4" type="ORF">D9O36_07985</name>
</gene>
<dbReference type="PROSITE" id="PS00745">
    <property type="entry name" value="RF_PROK_I"/>
    <property type="match status" value="1"/>
</dbReference>
<dbReference type="InterPro" id="IPR000352">
    <property type="entry name" value="Pep_chain_release_fac_I"/>
</dbReference>
<dbReference type="GO" id="GO:0043022">
    <property type="term" value="F:ribosome binding"/>
    <property type="evidence" value="ECO:0007669"/>
    <property type="project" value="TreeGrafter"/>
</dbReference>
<dbReference type="Proteomes" id="UP000540519">
    <property type="component" value="Unassembled WGS sequence"/>
</dbReference>
<dbReference type="Gene3D" id="3.30.160.20">
    <property type="match status" value="1"/>
</dbReference>
<feature type="domain" description="Prokaryotic-type class I peptide chain release factors" evidence="3">
    <location>
        <begin position="16"/>
        <end position="32"/>
    </location>
</feature>
<sequence length="134" mass="15404">MNKSQLLQELNFKAVRSSGAGGQHVNKVSTKIDLSFSVEESNGLTVIEKERINDKIGHRLTKEGILQMQCDETRSQHRNKELAIARFLNLIEDALKVKKKRRKTKPSRSSIEKRLKHKKKNAQKKTNRGKPQMD</sequence>
<evidence type="ECO:0000259" key="3">
    <source>
        <dbReference type="PROSITE" id="PS00745"/>
    </source>
</evidence>
<evidence type="ECO:0000256" key="2">
    <source>
        <dbReference type="SAM" id="MobiDB-lite"/>
    </source>
</evidence>
<name>A0A7X2ZSW1_9FLAO</name>
<organism evidence="4 5">
    <name type="scientific">Zobellia amurskyensis</name>
    <dbReference type="NCBI Taxonomy" id="248905"/>
    <lineage>
        <taxon>Bacteria</taxon>
        <taxon>Pseudomonadati</taxon>
        <taxon>Bacteroidota</taxon>
        <taxon>Flavobacteriia</taxon>
        <taxon>Flavobacteriales</taxon>
        <taxon>Flavobacteriaceae</taxon>
        <taxon>Zobellia</taxon>
    </lineage>
</organism>
<evidence type="ECO:0000313" key="5">
    <source>
        <dbReference type="Proteomes" id="UP000540519"/>
    </source>
</evidence>
<evidence type="ECO:0000256" key="1">
    <source>
        <dbReference type="ARBA" id="ARBA00010835"/>
    </source>
</evidence>
<dbReference type="PANTHER" id="PTHR47814">
    <property type="entry name" value="PEPTIDYL-TRNA HYDROLASE ARFB"/>
    <property type="match status" value="1"/>
</dbReference>
<reference evidence="4 5" key="1">
    <citation type="journal article" date="2019" name="Mar. Drugs">
        <title>Comparative Genomics and CAZyme Genome Repertoires of Marine Zobellia amurskyensis KMM 3526(T) and Zobellia laminariae KMM 3676(T).</title>
        <authorList>
            <person name="Chernysheva N."/>
            <person name="Bystritskaya E."/>
            <person name="Stenkova A."/>
            <person name="Golovkin I."/>
            <person name="Nedashkovskaya O."/>
            <person name="Isaeva M."/>
        </authorList>
    </citation>
    <scope>NUCLEOTIDE SEQUENCE [LARGE SCALE GENOMIC DNA]</scope>
    <source>
        <strain evidence="4 5">KMM 3526</strain>
    </source>
</reference>
<comment type="similarity">
    <text evidence="1">Belongs to the prokaryotic/mitochondrial release factor family.</text>
</comment>
<keyword evidence="5" id="KW-1185">Reference proteome</keyword>
<feature type="compositionally biased region" description="Basic residues" evidence="2">
    <location>
        <begin position="114"/>
        <end position="128"/>
    </location>
</feature>
<evidence type="ECO:0000313" key="4">
    <source>
        <dbReference type="EMBL" id="MUH35775.1"/>
    </source>
</evidence>
<dbReference type="EMBL" id="RCNR01000011">
    <property type="protein sequence ID" value="MUH35775.1"/>
    <property type="molecule type" value="Genomic_DNA"/>
</dbReference>
<dbReference type="GO" id="GO:0072344">
    <property type="term" value="P:rescue of stalled ribosome"/>
    <property type="evidence" value="ECO:0007669"/>
    <property type="project" value="TreeGrafter"/>
</dbReference>
<proteinExistence type="inferred from homology"/>
<dbReference type="NCBIfam" id="NF006718">
    <property type="entry name" value="PRK09256.1"/>
    <property type="match status" value="1"/>
</dbReference>
<dbReference type="PANTHER" id="PTHR47814:SF1">
    <property type="entry name" value="PEPTIDYL-TRNA HYDROLASE ARFB"/>
    <property type="match status" value="1"/>
</dbReference>
<dbReference type="EC" id="3.1.1.29" evidence="4"/>